<comment type="catalytic activity">
    <reaction evidence="9">
        <text>feruloyl-polysaccharide + H2O = ferulate + polysaccharide.</text>
        <dbReference type="EC" id="3.1.1.73"/>
    </reaction>
</comment>
<sequence>MLSLLFLTMLSMTANALPPQVRVDSEADSVSPDLAPSNAPENATAGCTQPSIWLFDDTHHANITMGDRSFLVHIPANYDPLTPHALVVSFHGFRTNARKQEEISGFSEKGLTLNGKGIVAVYPDGQYGPGKNGKKHIRAWQGAPYSAPGVDDIAFTQQMVQQLSDNLCLDSNRFYASGKSNGGGFTNLLACTPATASLFAAFAPVSAALYAGANPTDCNPGRPVPIINFHGLADKIVPFGGQDADHRGRTEYATPNISEYREAWANRNGCASITAQQAAAADHKLGYNAVISHPHTHTTLKESPCSANDSQAVVNGFTVKELGHSWPSTLGLDGGVTTFNATTANILPFFDAHTLG</sequence>
<dbReference type="Proteomes" id="UP001362999">
    <property type="component" value="Unassembled WGS sequence"/>
</dbReference>
<keyword evidence="4" id="KW-0858">Xylan degradation</keyword>
<keyword evidence="3" id="KW-0964">Secreted</keyword>
<evidence type="ECO:0000256" key="7">
    <source>
        <dbReference type="ARBA" id="ARBA00023277"/>
    </source>
</evidence>
<evidence type="ECO:0000256" key="4">
    <source>
        <dbReference type="ARBA" id="ARBA00022651"/>
    </source>
</evidence>
<evidence type="ECO:0000256" key="2">
    <source>
        <dbReference type="ARBA" id="ARBA00013091"/>
    </source>
</evidence>
<evidence type="ECO:0000313" key="13">
    <source>
        <dbReference type="Proteomes" id="UP001362999"/>
    </source>
</evidence>
<dbReference type="InterPro" id="IPR029058">
    <property type="entry name" value="AB_hydrolase_fold"/>
</dbReference>
<evidence type="ECO:0000256" key="11">
    <source>
        <dbReference type="SAM" id="SignalP"/>
    </source>
</evidence>
<evidence type="ECO:0000256" key="6">
    <source>
        <dbReference type="ARBA" id="ARBA00022801"/>
    </source>
</evidence>
<reference evidence="12 13" key="1">
    <citation type="journal article" date="2024" name="J Genomics">
        <title>Draft genome sequencing and assembly of Favolaschia claudopus CIRM-BRFM 2984 isolated from oak limbs.</title>
        <authorList>
            <person name="Navarro D."/>
            <person name="Drula E."/>
            <person name="Chaduli D."/>
            <person name="Cazenave R."/>
            <person name="Ahrendt S."/>
            <person name="Wang J."/>
            <person name="Lipzen A."/>
            <person name="Daum C."/>
            <person name="Barry K."/>
            <person name="Grigoriev I.V."/>
            <person name="Favel A."/>
            <person name="Rosso M.N."/>
            <person name="Martin F."/>
        </authorList>
    </citation>
    <scope>NUCLEOTIDE SEQUENCE [LARGE SCALE GENOMIC DNA]</scope>
    <source>
        <strain evidence="12 13">CIRM-BRFM 2984</strain>
    </source>
</reference>
<evidence type="ECO:0000313" key="12">
    <source>
        <dbReference type="EMBL" id="KAK7042493.1"/>
    </source>
</evidence>
<feature type="chain" id="PRO_5043609159" description="feruloyl esterase" evidence="11">
    <location>
        <begin position="17"/>
        <end position="356"/>
    </location>
</feature>
<organism evidence="12 13">
    <name type="scientific">Favolaschia claudopus</name>
    <dbReference type="NCBI Taxonomy" id="2862362"/>
    <lineage>
        <taxon>Eukaryota</taxon>
        <taxon>Fungi</taxon>
        <taxon>Dikarya</taxon>
        <taxon>Basidiomycota</taxon>
        <taxon>Agaricomycotina</taxon>
        <taxon>Agaricomycetes</taxon>
        <taxon>Agaricomycetidae</taxon>
        <taxon>Agaricales</taxon>
        <taxon>Marasmiineae</taxon>
        <taxon>Mycenaceae</taxon>
        <taxon>Favolaschia</taxon>
    </lineage>
</organism>
<evidence type="ECO:0000256" key="9">
    <source>
        <dbReference type="ARBA" id="ARBA00034075"/>
    </source>
</evidence>
<dbReference type="SUPFAM" id="SSF53474">
    <property type="entry name" value="alpha/beta-Hydrolases"/>
    <property type="match status" value="1"/>
</dbReference>
<keyword evidence="8" id="KW-0624">Polysaccharide degradation</keyword>
<gene>
    <name evidence="12" type="ORF">R3P38DRAFT_3260498</name>
</gene>
<evidence type="ECO:0000256" key="5">
    <source>
        <dbReference type="ARBA" id="ARBA00022729"/>
    </source>
</evidence>
<dbReference type="GO" id="GO:0030600">
    <property type="term" value="F:feruloyl esterase activity"/>
    <property type="evidence" value="ECO:0007669"/>
    <property type="project" value="UniProtKB-EC"/>
</dbReference>
<protein>
    <recommendedName>
        <fullName evidence="2">feruloyl esterase</fullName>
        <ecNumber evidence="2">3.1.1.73</ecNumber>
    </recommendedName>
</protein>
<dbReference type="GO" id="GO:0005576">
    <property type="term" value="C:extracellular region"/>
    <property type="evidence" value="ECO:0007669"/>
    <property type="project" value="UniProtKB-SubCell"/>
</dbReference>
<proteinExistence type="predicted"/>
<dbReference type="AlphaFoldDB" id="A0AAW0CVW7"/>
<evidence type="ECO:0000256" key="3">
    <source>
        <dbReference type="ARBA" id="ARBA00022525"/>
    </source>
</evidence>
<keyword evidence="6 12" id="KW-0378">Hydrolase</keyword>
<evidence type="ECO:0000256" key="8">
    <source>
        <dbReference type="ARBA" id="ARBA00023326"/>
    </source>
</evidence>
<dbReference type="PANTHER" id="PTHR38050:SF2">
    <property type="entry name" value="FERULOYL ESTERASE C-RELATED"/>
    <property type="match status" value="1"/>
</dbReference>
<dbReference type="EC" id="3.1.1.73" evidence="2"/>
<comment type="caution">
    <text evidence="12">The sequence shown here is derived from an EMBL/GenBank/DDBJ whole genome shotgun (WGS) entry which is preliminary data.</text>
</comment>
<evidence type="ECO:0000256" key="10">
    <source>
        <dbReference type="SAM" id="MobiDB-lite"/>
    </source>
</evidence>
<keyword evidence="5 11" id="KW-0732">Signal</keyword>
<keyword evidence="7" id="KW-0119">Carbohydrate metabolism</keyword>
<comment type="subcellular location">
    <subcellularLocation>
        <location evidence="1">Secreted</location>
    </subcellularLocation>
</comment>
<feature type="signal peptide" evidence="11">
    <location>
        <begin position="1"/>
        <end position="16"/>
    </location>
</feature>
<accession>A0AAW0CVW7</accession>
<dbReference type="Gene3D" id="3.40.50.1820">
    <property type="entry name" value="alpha/beta hydrolase"/>
    <property type="match status" value="1"/>
</dbReference>
<feature type="region of interest" description="Disordered" evidence="10">
    <location>
        <begin position="23"/>
        <end position="43"/>
    </location>
</feature>
<keyword evidence="13" id="KW-1185">Reference proteome</keyword>
<dbReference type="GO" id="GO:0045493">
    <property type="term" value="P:xylan catabolic process"/>
    <property type="evidence" value="ECO:0007669"/>
    <property type="project" value="UniProtKB-KW"/>
</dbReference>
<dbReference type="EMBL" id="JAWWNJ010000013">
    <property type="protein sequence ID" value="KAK7042493.1"/>
    <property type="molecule type" value="Genomic_DNA"/>
</dbReference>
<dbReference type="InterPro" id="IPR043595">
    <property type="entry name" value="FaeB/C/D"/>
</dbReference>
<evidence type="ECO:0000256" key="1">
    <source>
        <dbReference type="ARBA" id="ARBA00004613"/>
    </source>
</evidence>
<dbReference type="PANTHER" id="PTHR38050">
    <property type="match status" value="1"/>
</dbReference>
<name>A0AAW0CVW7_9AGAR</name>